<dbReference type="InterPro" id="IPR023753">
    <property type="entry name" value="FAD/NAD-binding_dom"/>
</dbReference>
<dbReference type="PRINTS" id="PR00368">
    <property type="entry name" value="FADPNR"/>
</dbReference>
<dbReference type="SUPFAM" id="SSF51905">
    <property type="entry name" value="FAD/NAD(P)-binding domain"/>
    <property type="match status" value="1"/>
</dbReference>
<dbReference type="Gene3D" id="3.50.50.60">
    <property type="entry name" value="FAD/NAD(P)-binding domain"/>
    <property type="match status" value="2"/>
</dbReference>
<keyword evidence="2" id="KW-0560">Oxidoreductase</keyword>
<evidence type="ECO:0000259" key="3">
    <source>
        <dbReference type="Pfam" id="PF07992"/>
    </source>
</evidence>
<accession>A0A1I3URV9</accession>
<evidence type="ECO:0000313" key="4">
    <source>
        <dbReference type="EMBL" id="SFJ85645.1"/>
    </source>
</evidence>
<protein>
    <submittedName>
        <fullName evidence="4">Thioredoxin reductase (NADPH)</fullName>
    </submittedName>
</protein>
<sequence length="305" mass="32583">MESVDILIIGQGPAGLSSAIYTARAGMNTLILGCAPKVAGDYEIDNYFGFTETITGKELIERGKAQAAKFGADIRCDRVLGIHQDDAGAFVAKTEDKKIEAASIILATGVSRIRPGISNLADYEGKGVSYCVSCDGFFMRGKPVMVVGEGNFAANQALELLQYTPNVKVCSQGKELSISEEFLYRLEESKIPVLTGKIAKLAGDNGLEKVHLESGEQIDAQGLFVAMGQASSSDFAYSLGLMRNGQFIETDRDQRTNVPGVFAAGDCVGRFLQISVAVGEGALAGRAAISHVKERRRTLLDKEAK</sequence>
<dbReference type="PANTHER" id="PTHR48105">
    <property type="entry name" value="THIOREDOXIN REDUCTASE 1-RELATED-RELATED"/>
    <property type="match status" value="1"/>
</dbReference>
<dbReference type="RefSeq" id="WP_092374711.1">
    <property type="nucleotide sequence ID" value="NZ_FORX01000008.1"/>
</dbReference>
<reference evidence="5" key="1">
    <citation type="submission" date="2016-10" db="EMBL/GenBank/DDBJ databases">
        <authorList>
            <person name="Varghese N."/>
            <person name="Submissions S."/>
        </authorList>
    </citation>
    <scope>NUCLEOTIDE SEQUENCE [LARGE SCALE GENOMIC DNA]</scope>
    <source>
        <strain evidence="5">DSM 5918</strain>
    </source>
</reference>
<dbReference type="PRINTS" id="PR00469">
    <property type="entry name" value="PNDRDTASEII"/>
</dbReference>
<proteinExistence type="predicted"/>
<dbReference type="InterPro" id="IPR036188">
    <property type="entry name" value="FAD/NAD-bd_sf"/>
</dbReference>
<dbReference type="Proteomes" id="UP000198635">
    <property type="component" value="Unassembled WGS sequence"/>
</dbReference>
<keyword evidence="1" id="KW-0285">Flavoprotein</keyword>
<dbReference type="OrthoDB" id="9806179at2"/>
<evidence type="ECO:0000313" key="5">
    <source>
        <dbReference type="Proteomes" id="UP000198635"/>
    </source>
</evidence>
<dbReference type="AlphaFoldDB" id="A0A1I3URV9"/>
<evidence type="ECO:0000256" key="1">
    <source>
        <dbReference type="ARBA" id="ARBA00022630"/>
    </source>
</evidence>
<evidence type="ECO:0000256" key="2">
    <source>
        <dbReference type="ARBA" id="ARBA00023002"/>
    </source>
</evidence>
<dbReference type="Pfam" id="PF07992">
    <property type="entry name" value="Pyr_redox_2"/>
    <property type="match status" value="1"/>
</dbReference>
<dbReference type="GO" id="GO:0016491">
    <property type="term" value="F:oxidoreductase activity"/>
    <property type="evidence" value="ECO:0007669"/>
    <property type="project" value="UniProtKB-KW"/>
</dbReference>
<dbReference type="STRING" id="52560.SAMN04488082_10896"/>
<dbReference type="EMBL" id="FORX01000008">
    <property type="protein sequence ID" value="SFJ85645.1"/>
    <property type="molecule type" value="Genomic_DNA"/>
</dbReference>
<organism evidence="4 5">
    <name type="scientific">Desulfomicrobium apsheronum</name>
    <dbReference type="NCBI Taxonomy" id="52560"/>
    <lineage>
        <taxon>Bacteria</taxon>
        <taxon>Pseudomonadati</taxon>
        <taxon>Thermodesulfobacteriota</taxon>
        <taxon>Desulfovibrionia</taxon>
        <taxon>Desulfovibrionales</taxon>
        <taxon>Desulfomicrobiaceae</taxon>
        <taxon>Desulfomicrobium</taxon>
    </lineage>
</organism>
<feature type="domain" description="FAD/NAD(P)-binding" evidence="3">
    <location>
        <begin position="5"/>
        <end position="281"/>
    </location>
</feature>
<gene>
    <name evidence="4" type="ORF">SAMN04488082_10896</name>
</gene>
<name>A0A1I3URV9_9BACT</name>
<keyword evidence="5" id="KW-1185">Reference proteome</keyword>
<dbReference type="InterPro" id="IPR050097">
    <property type="entry name" value="Ferredoxin-NADP_redctase_2"/>
</dbReference>